<proteinExistence type="predicted"/>
<dbReference type="AlphaFoldDB" id="A0A6V7GW19"/>
<organism evidence="2 3">
    <name type="scientific">Heterotrigona itama</name>
    <dbReference type="NCBI Taxonomy" id="395501"/>
    <lineage>
        <taxon>Eukaryota</taxon>
        <taxon>Metazoa</taxon>
        <taxon>Ecdysozoa</taxon>
        <taxon>Arthropoda</taxon>
        <taxon>Hexapoda</taxon>
        <taxon>Insecta</taxon>
        <taxon>Pterygota</taxon>
        <taxon>Neoptera</taxon>
        <taxon>Endopterygota</taxon>
        <taxon>Hymenoptera</taxon>
        <taxon>Apocrita</taxon>
        <taxon>Aculeata</taxon>
        <taxon>Apoidea</taxon>
        <taxon>Anthophila</taxon>
        <taxon>Apidae</taxon>
        <taxon>Heterotrigona</taxon>
    </lineage>
</organism>
<reference evidence="2" key="1">
    <citation type="submission" date="2020-07" db="EMBL/GenBank/DDBJ databases">
        <authorList>
            <person name="Nazaruddin N."/>
        </authorList>
    </citation>
    <scope>NUCLEOTIDE SEQUENCE</scope>
</reference>
<sequence>LKNRKSEYNFCAMCSNNFEKLIIQARYLDDGIEKLITTWKLPHVLVGRFTECTAETNCYIDAIWNIIKNTENGVEQILSDMKNCKLDNSLEELFQESKAEYETLKEQCDNLDIVLAEYGYQYNESNVSDETNINSTTNSDHNSVKETENLEVEFTPNLSWKYKLKQNVPLSNNMTSVSNDSSIIHKDYLCTPGRERPQEPIYSRHFYDILKK</sequence>
<name>A0A6V7GW19_9HYME</name>
<dbReference type="EMBL" id="CAJDYZ010002547">
    <property type="protein sequence ID" value="CAD1469532.1"/>
    <property type="molecule type" value="Genomic_DNA"/>
</dbReference>
<feature type="coiled-coil region" evidence="1">
    <location>
        <begin position="87"/>
        <end position="114"/>
    </location>
</feature>
<feature type="non-terminal residue" evidence="2">
    <location>
        <position position="1"/>
    </location>
</feature>
<gene>
    <name evidence="2" type="ORF">MHI_LOCUS131547</name>
</gene>
<evidence type="ECO:0000313" key="3">
    <source>
        <dbReference type="Proteomes" id="UP000752696"/>
    </source>
</evidence>
<evidence type="ECO:0000256" key="1">
    <source>
        <dbReference type="SAM" id="Coils"/>
    </source>
</evidence>
<dbReference type="OrthoDB" id="7687098at2759"/>
<evidence type="ECO:0000313" key="2">
    <source>
        <dbReference type="EMBL" id="CAD1469532.1"/>
    </source>
</evidence>
<keyword evidence="1" id="KW-0175">Coiled coil</keyword>
<keyword evidence="3" id="KW-1185">Reference proteome</keyword>
<comment type="caution">
    <text evidence="2">The sequence shown here is derived from an EMBL/GenBank/DDBJ whole genome shotgun (WGS) entry which is preliminary data.</text>
</comment>
<dbReference type="Proteomes" id="UP000752696">
    <property type="component" value="Unassembled WGS sequence"/>
</dbReference>
<accession>A0A6V7GW19</accession>
<protein>
    <submittedName>
        <fullName evidence="2">Uncharacterized protein</fullName>
    </submittedName>
</protein>